<reference evidence="2 3" key="1">
    <citation type="submission" date="2023-07" db="EMBL/GenBank/DDBJ databases">
        <title>Sorghum-associated microbial communities from plants grown in Nebraska, USA.</title>
        <authorList>
            <person name="Schachtman D."/>
        </authorList>
    </citation>
    <scope>NUCLEOTIDE SEQUENCE [LARGE SCALE GENOMIC DNA]</scope>
    <source>
        <strain evidence="2 3">BE190</strain>
    </source>
</reference>
<comment type="caution">
    <text evidence="2">The sequence shown here is derived from an EMBL/GenBank/DDBJ whole genome shotgun (WGS) entry which is preliminary data.</text>
</comment>
<keyword evidence="1" id="KW-0472">Membrane</keyword>
<evidence type="ECO:0000313" key="2">
    <source>
        <dbReference type="EMBL" id="MDR7089780.1"/>
    </source>
</evidence>
<evidence type="ECO:0000313" key="3">
    <source>
        <dbReference type="Proteomes" id="UP001253595"/>
    </source>
</evidence>
<keyword evidence="1" id="KW-1133">Transmembrane helix</keyword>
<keyword evidence="3" id="KW-1185">Reference proteome</keyword>
<organism evidence="2 3">
    <name type="scientific">Cellvibrio fibrivorans</name>
    <dbReference type="NCBI Taxonomy" id="126350"/>
    <lineage>
        <taxon>Bacteria</taxon>
        <taxon>Pseudomonadati</taxon>
        <taxon>Pseudomonadota</taxon>
        <taxon>Gammaproteobacteria</taxon>
        <taxon>Cellvibrionales</taxon>
        <taxon>Cellvibrionaceae</taxon>
        <taxon>Cellvibrio</taxon>
    </lineage>
</organism>
<evidence type="ECO:0000256" key="1">
    <source>
        <dbReference type="SAM" id="Phobius"/>
    </source>
</evidence>
<gene>
    <name evidence="2" type="ORF">J2X05_001802</name>
</gene>
<dbReference type="EMBL" id="JAVDVX010000003">
    <property type="protein sequence ID" value="MDR7089780.1"/>
    <property type="molecule type" value="Genomic_DNA"/>
</dbReference>
<name>A0ABU1UXA5_9GAMM</name>
<accession>A0ABU1UXA5</accession>
<protein>
    <recommendedName>
        <fullName evidence="4">Lipoprotein</fullName>
    </recommendedName>
</protein>
<evidence type="ECO:0008006" key="4">
    <source>
        <dbReference type="Google" id="ProtNLM"/>
    </source>
</evidence>
<sequence>MKTLTAFFYHVRIALVLPRIFIAVLFAVLLNACQTAAPDTSGVVFDDNALRQHNLELSNAKVSFNDGALTLSSGVWPTQKRPHIACGQLQLQIFDTQGVLLKTANADYSPCHLHYQPNTRRKGYFSVVVNDLYQQPLIIRTSYKKKPNEVF</sequence>
<keyword evidence="1" id="KW-0812">Transmembrane</keyword>
<dbReference type="Proteomes" id="UP001253595">
    <property type="component" value="Unassembled WGS sequence"/>
</dbReference>
<feature type="transmembrane region" description="Helical" evidence="1">
    <location>
        <begin position="7"/>
        <end position="30"/>
    </location>
</feature>
<dbReference type="RefSeq" id="WP_310071450.1">
    <property type="nucleotide sequence ID" value="NZ_JAVDVX010000003.1"/>
</dbReference>
<proteinExistence type="predicted"/>